<name>A0A1L9VGV7_ASPGL</name>
<reference evidence="3" key="1">
    <citation type="journal article" date="2017" name="Genome Biol.">
        <title>Comparative genomics reveals high biological diversity and specific adaptations in the industrially and medically important fungal genus Aspergillus.</title>
        <authorList>
            <person name="de Vries R.P."/>
            <person name="Riley R."/>
            <person name="Wiebenga A."/>
            <person name="Aguilar-Osorio G."/>
            <person name="Amillis S."/>
            <person name="Uchima C.A."/>
            <person name="Anderluh G."/>
            <person name="Asadollahi M."/>
            <person name="Askin M."/>
            <person name="Barry K."/>
            <person name="Battaglia E."/>
            <person name="Bayram O."/>
            <person name="Benocci T."/>
            <person name="Braus-Stromeyer S.A."/>
            <person name="Caldana C."/>
            <person name="Canovas D."/>
            <person name="Cerqueira G.C."/>
            <person name="Chen F."/>
            <person name="Chen W."/>
            <person name="Choi C."/>
            <person name="Clum A."/>
            <person name="Dos Santos R.A."/>
            <person name="Damasio A.R."/>
            <person name="Diallinas G."/>
            <person name="Emri T."/>
            <person name="Fekete E."/>
            <person name="Flipphi M."/>
            <person name="Freyberg S."/>
            <person name="Gallo A."/>
            <person name="Gournas C."/>
            <person name="Habgood R."/>
            <person name="Hainaut M."/>
            <person name="Harispe M.L."/>
            <person name="Henrissat B."/>
            <person name="Hilden K.S."/>
            <person name="Hope R."/>
            <person name="Hossain A."/>
            <person name="Karabika E."/>
            <person name="Karaffa L."/>
            <person name="Karanyi Z."/>
            <person name="Krasevec N."/>
            <person name="Kuo A."/>
            <person name="Kusch H."/>
            <person name="LaButti K."/>
            <person name="Lagendijk E.L."/>
            <person name="Lapidus A."/>
            <person name="Levasseur A."/>
            <person name="Lindquist E."/>
            <person name="Lipzen A."/>
            <person name="Logrieco A.F."/>
            <person name="MacCabe A."/>
            <person name="Maekelae M.R."/>
            <person name="Malavazi I."/>
            <person name="Melin P."/>
            <person name="Meyer V."/>
            <person name="Mielnichuk N."/>
            <person name="Miskei M."/>
            <person name="Molnar A.P."/>
            <person name="Mule G."/>
            <person name="Ngan C.Y."/>
            <person name="Orejas M."/>
            <person name="Orosz E."/>
            <person name="Ouedraogo J.P."/>
            <person name="Overkamp K.M."/>
            <person name="Park H.-S."/>
            <person name="Perrone G."/>
            <person name="Piumi F."/>
            <person name="Punt P.J."/>
            <person name="Ram A.F."/>
            <person name="Ramon A."/>
            <person name="Rauscher S."/>
            <person name="Record E."/>
            <person name="Riano-Pachon D.M."/>
            <person name="Robert V."/>
            <person name="Roehrig J."/>
            <person name="Ruller R."/>
            <person name="Salamov A."/>
            <person name="Salih N.S."/>
            <person name="Samson R.A."/>
            <person name="Sandor E."/>
            <person name="Sanguinetti M."/>
            <person name="Schuetze T."/>
            <person name="Sepcic K."/>
            <person name="Shelest E."/>
            <person name="Sherlock G."/>
            <person name="Sophianopoulou V."/>
            <person name="Squina F.M."/>
            <person name="Sun H."/>
            <person name="Susca A."/>
            <person name="Todd R.B."/>
            <person name="Tsang A."/>
            <person name="Unkles S.E."/>
            <person name="van de Wiele N."/>
            <person name="van Rossen-Uffink D."/>
            <person name="Oliveira J.V."/>
            <person name="Vesth T.C."/>
            <person name="Visser J."/>
            <person name="Yu J.-H."/>
            <person name="Zhou M."/>
            <person name="Andersen M.R."/>
            <person name="Archer D.B."/>
            <person name="Baker S.E."/>
            <person name="Benoit I."/>
            <person name="Brakhage A.A."/>
            <person name="Braus G.H."/>
            <person name="Fischer R."/>
            <person name="Frisvad J.C."/>
            <person name="Goldman G.H."/>
            <person name="Houbraken J."/>
            <person name="Oakley B."/>
            <person name="Pocsi I."/>
            <person name="Scazzocchio C."/>
            <person name="Seiboth B."/>
            <person name="vanKuyk P.A."/>
            <person name="Wortman J."/>
            <person name="Dyer P.S."/>
            <person name="Grigoriev I.V."/>
        </authorList>
    </citation>
    <scope>NUCLEOTIDE SEQUENCE [LARGE SCALE GENOMIC DNA]</scope>
    <source>
        <strain evidence="3">CBS 516.65</strain>
    </source>
</reference>
<keyword evidence="1" id="KW-1133">Transmembrane helix</keyword>
<dbReference type="VEuPathDB" id="FungiDB:ASPGLDRAFT_48435"/>
<protein>
    <submittedName>
        <fullName evidence="2">Uncharacterized protein</fullName>
    </submittedName>
</protein>
<dbReference type="GeneID" id="34463156"/>
<evidence type="ECO:0000313" key="2">
    <source>
        <dbReference type="EMBL" id="OJJ83072.1"/>
    </source>
</evidence>
<keyword evidence="1" id="KW-0812">Transmembrane</keyword>
<evidence type="ECO:0000256" key="1">
    <source>
        <dbReference type="SAM" id="Phobius"/>
    </source>
</evidence>
<gene>
    <name evidence="2" type="ORF">ASPGLDRAFT_48435</name>
</gene>
<dbReference type="EMBL" id="KV878900">
    <property type="protein sequence ID" value="OJJ83072.1"/>
    <property type="molecule type" value="Genomic_DNA"/>
</dbReference>
<proteinExistence type="predicted"/>
<dbReference type="Proteomes" id="UP000184300">
    <property type="component" value="Unassembled WGS sequence"/>
</dbReference>
<feature type="transmembrane region" description="Helical" evidence="1">
    <location>
        <begin position="51"/>
        <end position="70"/>
    </location>
</feature>
<keyword evidence="3" id="KW-1185">Reference proteome</keyword>
<dbReference type="AlphaFoldDB" id="A0A1L9VGV7"/>
<sequence length="84" mass="9566">MANDACSNRVGVQHDSAACARPGRKYYHNDERYTLPITLNSSGLWWKQHPAHVIFMRFAALVALLSFRVAKMKYGALIKMSARR</sequence>
<keyword evidence="1" id="KW-0472">Membrane</keyword>
<organism evidence="2 3">
    <name type="scientific">Aspergillus glaucus CBS 516.65</name>
    <dbReference type="NCBI Taxonomy" id="1160497"/>
    <lineage>
        <taxon>Eukaryota</taxon>
        <taxon>Fungi</taxon>
        <taxon>Dikarya</taxon>
        <taxon>Ascomycota</taxon>
        <taxon>Pezizomycotina</taxon>
        <taxon>Eurotiomycetes</taxon>
        <taxon>Eurotiomycetidae</taxon>
        <taxon>Eurotiales</taxon>
        <taxon>Aspergillaceae</taxon>
        <taxon>Aspergillus</taxon>
        <taxon>Aspergillus subgen. Aspergillus</taxon>
    </lineage>
</organism>
<dbReference type="RefSeq" id="XP_022399770.1">
    <property type="nucleotide sequence ID" value="XM_022546895.1"/>
</dbReference>
<evidence type="ECO:0000313" key="3">
    <source>
        <dbReference type="Proteomes" id="UP000184300"/>
    </source>
</evidence>
<accession>A0A1L9VGV7</accession>